<organism evidence="1 2">
    <name type="scientific">Citrus x changshan-huyou</name>
    <dbReference type="NCBI Taxonomy" id="2935761"/>
    <lineage>
        <taxon>Eukaryota</taxon>
        <taxon>Viridiplantae</taxon>
        <taxon>Streptophyta</taxon>
        <taxon>Embryophyta</taxon>
        <taxon>Tracheophyta</taxon>
        <taxon>Spermatophyta</taxon>
        <taxon>Magnoliopsida</taxon>
        <taxon>eudicotyledons</taxon>
        <taxon>Gunneridae</taxon>
        <taxon>Pentapetalae</taxon>
        <taxon>rosids</taxon>
        <taxon>malvids</taxon>
        <taxon>Sapindales</taxon>
        <taxon>Rutaceae</taxon>
        <taxon>Aurantioideae</taxon>
        <taxon>Citrus</taxon>
    </lineage>
</organism>
<accession>A0AAP0M341</accession>
<evidence type="ECO:0000313" key="2">
    <source>
        <dbReference type="Proteomes" id="UP001428341"/>
    </source>
</evidence>
<protein>
    <submittedName>
        <fullName evidence="1">Uncharacterized protein</fullName>
    </submittedName>
</protein>
<gene>
    <name evidence="1" type="ORF">WN944_012922</name>
</gene>
<comment type="caution">
    <text evidence="1">The sequence shown here is derived from an EMBL/GenBank/DDBJ whole genome shotgun (WGS) entry which is preliminary data.</text>
</comment>
<dbReference type="Proteomes" id="UP001428341">
    <property type="component" value="Unassembled WGS sequence"/>
</dbReference>
<sequence length="53" mass="5678">MTVGFAAAVDGSGIVRLKPLSFPPAWLSITLVLDGWWFRGSGRLILVVCNDCA</sequence>
<proteinExistence type="predicted"/>
<evidence type="ECO:0000313" key="1">
    <source>
        <dbReference type="EMBL" id="KAK9197739.1"/>
    </source>
</evidence>
<reference evidence="1 2" key="1">
    <citation type="submission" date="2024-05" db="EMBL/GenBank/DDBJ databases">
        <title>Haplotype-resolved chromosome-level genome assembly of Huyou (Citrus changshanensis).</title>
        <authorList>
            <person name="Miao C."/>
            <person name="Chen W."/>
            <person name="Wu Y."/>
            <person name="Wang L."/>
            <person name="Zhao S."/>
            <person name="Grierson D."/>
            <person name="Xu C."/>
            <person name="Chen K."/>
        </authorList>
    </citation>
    <scope>NUCLEOTIDE SEQUENCE [LARGE SCALE GENOMIC DNA]</scope>
    <source>
        <strain evidence="1">01-14</strain>
        <tissue evidence="1">Leaf</tissue>
    </source>
</reference>
<keyword evidence="2" id="KW-1185">Reference proteome</keyword>
<dbReference type="AlphaFoldDB" id="A0AAP0M341"/>
<dbReference type="EMBL" id="JBCGBO010000005">
    <property type="protein sequence ID" value="KAK9197739.1"/>
    <property type="molecule type" value="Genomic_DNA"/>
</dbReference>
<name>A0AAP0M341_9ROSI</name>